<comment type="caution">
    <text evidence="1">The sequence shown here is derived from an EMBL/GenBank/DDBJ whole genome shotgun (WGS) entry which is preliminary data.</text>
</comment>
<accession>A0A502EHN6</accession>
<gene>
    <name evidence="1" type="ORF">EAH80_07345</name>
</gene>
<keyword evidence="2" id="KW-1185">Reference proteome</keyword>
<dbReference type="EMBL" id="RCZG01000002">
    <property type="protein sequence ID" value="TPG35851.1"/>
    <property type="molecule type" value="Genomic_DNA"/>
</dbReference>
<evidence type="ECO:0000313" key="2">
    <source>
        <dbReference type="Proteomes" id="UP000320095"/>
    </source>
</evidence>
<dbReference type="AlphaFoldDB" id="A0A502EHN6"/>
<dbReference type="Proteomes" id="UP000320095">
    <property type="component" value="Unassembled WGS sequence"/>
</dbReference>
<name>A0A502EHN6_9MYCO</name>
<organism evidence="1 2">
    <name type="scientific">Mycolicibacterium hodleri</name>
    <dbReference type="NCBI Taxonomy" id="49897"/>
    <lineage>
        <taxon>Bacteria</taxon>
        <taxon>Bacillati</taxon>
        <taxon>Actinomycetota</taxon>
        <taxon>Actinomycetes</taxon>
        <taxon>Mycobacteriales</taxon>
        <taxon>Mycobacteriaceae</taxon>
        <taxon>Mycolicibacterium</taxon>
    </lineage>
</organism>
<sequence length="241" mass="25616">MEQHMTLKSIVTYTRSLVLGTGAIIMVSTLAACSNGTNGTPAAETPASIGSAMPAMANFISDMAADHPSAMTTMAIAVEGDRVVAYATNGINDEAYFFGTQTDGRMDLTSTFADHLTASYDGSKVDGELVMNEEGAAPQRFAASRVEAPAGIYTAAHGTSRATWVARPDRSLVGVMNNSAPGDHKVTDAIATQDQQFKDEVRQKRLEQRMQQAPTMTFGTWTMEMDGKKVTAVPVTGGMTF</sequence>
<evidence type="ECO:0000313" key="1">
    <source>
        <dbReference type="EMBL" id="TPG35851.1"/>
    </source>
</evidence>
<protein>
    <submittedName>
        <fullName evidence="1">Uncharacterized protein</fullName>
    </submittedName>
</protein>
<reference evidence="1 2" key="1">
    <citation type="journal article" date="2019" name="Environ. Microbiol.">
        <title>Species interactions and distinct microbial communities in high Arctic permafrost affected cryosols are associated with the CH4 and CO2 gas fluxes.</title>
        <authorList>
            <person name="Altshuler I."/>
            <person name="Hamel J."/>
            <person name="Turney S."/>
            <person name="Magnuson E."/>
            <person name="Levesque R."/>
            <person name="Greer C."/>
            <person name="Whyte L.G."/>
        </authorList>
    </citation>
    <scope>NUCLEOTIDE SEQUENCE [LARGE SCALE GENOMIC DNA]</scope>
    <source>
        <strain evidence="1 2">S5.20</strain>
    </source>
</reference>
<proteinExistence type="predicted"/>